<dbReference type="EMBL" id="NKHD01000024">
    <property type="protein sequence ID" value="OXT07095.1"/>
    <property type="molecule type" value="Genomic_DNA"/>
</dbReference>
<name>A0A231VFZ1_THETR</name>
<dbReference type="InterPro" id="IPR011335">
    <property type="entry name" value="Restrct_endonuc-II-like"/>
</dbReference>
<dbReference type="AlphaFoldDB" id="A0A231VFZ1"/>
<gene>
    <name evidence="2" type="ORF">CE561_08715</name>
</gene>
<dbReference type="RefSeq" id="WP_094045565.1">
    <property type="nucleotide sequence ID" value="NZ_NKHD01000024.1"/>
</dbReference>
<dbReference type="Gene3D" id="3.90.1570.10">
    <property type="entry name" value="tt1808, chain A"/>
    <property type="match status" value="1"/>
</dbReference>
<evidence type="ECO:0000259" key="1">
    <source>
        <dbReference type="Pfam" id="PF05685"/>
    </source>
</evidence>
<reference evidence="2 3" key="1">
    <citation type="submission" date="2017-06" db="EMBL/GenBank/DDBJ databases">
        <title>Isolation and characterization of a thermophilic and butanogenic Thermoanaerobacterium thermosaccharolyticum M5 capable of efficient degradation of hemicellulose.</title>
        <authorList>
            <person name="Xin F."/>
            <person name="Jiang Y."/>
        </authorList>
    </citation>
    <scope>NUCLEOTIDE SEQUENCE [LARGE SCALE GENOMIC DNA]</scope>
    <source>
        <strain evidence="2 3">M5</strain>
    </source>
</reference>
<dbReference type="SUPFAM" id="SSF52980">
    <property type="entry name" value="Restriction endonuclease-like"/>
    <property type="match status" value="1"/>
</dbReference>
<evidence type="ECO:0000313" key="2">
    <source>
        <dbReference type="EMBL" id="OXT07095.1"/>
    </source>
</evidence>
<dbReference type="Proteomes" id="UP000215301">
    <property type="component" value="Unassembled WGS sequence"/>
</dbReference>
<comment type="caution">
    <text evidence="2">The sequence shown here is derived from an EMBL/GenBank/DDBJ whole genome shotgun (WGS) entry which is preliminary data.</text>
</comment>
<dbReference type="InterPro" id="IPR012296">
    <property type="entry name" value="Nuclease_put_TT1808"/>
</dbReference>
<accession>A0A231VFZ1</accession>
<feature type="domain" description="Putative restriction endonuclease" evidence="1">
    <location>
        <begin position="13"/>
        <end position="181"/>
    </location>
</feature>
<evidence type="ECO:0000313" key="3">
    <source>
        <dbReference type="Proteomes" id="UP000215301"/>
    </source>
</evidence>
<organism evidence="2 3">
    <name type="scientific">Thermoanaerobacterium thermosaccharolyticum</name>
    <name type="common">Clostridium thermosaccharolyticum</name>
    <dbReference type="NCBI Taxonomy" id="1517"/>
    <lineage>
        <taxon>Bacteria</taxon>
        <taxon>Bacillati</taxon>
        <taxon>Bacillota</taxon>
        <taxon>Clostridia</taxon>
        <taxon>Thermoanaerobacterales</taxon>
        <taxon>Thermoanaerobacteraceae</taxon>
        <taxon>Thermoanaerobacterium</taxon>
    </lineage>
</organism>
<proteinExistence type="predicted"/>
<dbReference type="CDD" id="cd06260">
    <property type="entry name" value="DUF820-like"/>
    <property type="match status" value="1"/>
</dbReference>
<dbReference type="Pfam" id="PF05685">
    <property type="entry name" value="Uma2"/>
    <property type="match status" value="1"/>
</dbReference>
<protein>
    <recommendedName>
        <fullName evidence="1">Putative restriction endonuclease domain-containing protein</fullName>
    </recommendedName>
</protein>
<dbReference type="PANTHER" id="PTHR36558:SF1">
    <property type="entry name" value="RESTRICTION ENDONUCLEASE DOMAIN-CONTAINING PROTEIN-RELATED"/>
    <property type="match status" value="1"/>
</dbReference>
<sequence>MPLPKENKKYTYADYLTWPEGERYEIIDGVPYMQAAPTWQHQAVLLELSRQFANYLRNKTCMVFTSPFDLRLPEDNKQNDDDVTNVLQPDIVVVCDRSGLRKTGYYGTPDLIVEIVSSSSMRRDKLEKFNIYEKSGVKEYWIVEPEGKIVSVFVLQDSKRYGRPEIYADEDKVKVTIFDDLIIDLKPVFDY</sequence>
<dbReference type="InterPro" id="IPR008538">
    <property type="entry name" value="Uma2"/>
</dbReference>
<dbReference type="PANTHER" id="PTHR36558">
    <property type="entry name" value="GLR1098 PROTEIN"/>
    <property type="match status" value="1"/>
</dbReference>